<accession>A0A6N9T1Z3</accession>
<dbReference type="EMBL" id="JAAAMG010000004">
    <property type="protein sequence ID" value="NDW04195.1"/>
    <property type="molecule type" value="Genomic_DNA"/>
</dbReference>
<dbReference type="Proteomes" id="UP000469011">
    <property type="component" value="Unassembled WGS sequence"/>
</dbReference>
<proteinExistence type="predicted"/>
<protein>
    <submittedName>
        <fullName evidence="1">Uncharacterized protein</fullName>
    </submittedName>
</protein>
<dbReference type="RefSeq" id="WP_163462264.1">
    <property type="nucleotide sequence ID" value="NZ_JAAAMG010000004.1"/>
</dbReference>
<sequence length="103" mass="11326">MAALPALLHDDLVTACMRRMAVLEIACFLGDVFQLMCGASKSKNVPLEFRSMHRSRLTAIAMDHVALARVTGRGAVDGEAMRRPQLSVMKTLGIDTPFIQRAR</sequence>
<dbReference type="AlphaFoldDB" id="A0A6N9T1Z3"/>
<evidence type="ECO:0000313" key="1">
    <source>
        <dbReference type="EMBL" id="NDW04195.1"/>
    </source>
</evidence>
<organism evidence="1 2">
    <name type="scientific">Jiella pacifica</name>
    <dbReference type="NCBI Taxonomy" id="2696469"/>
    <lineage>
        <taxon>Bacteria</taxon>
        <taxon>Pseudomonadati</taxon>
        <taxon>Pseudomonadota</taxon>
        <taxon>Alphaproteobacteria</taxon>
        <taxon>Hyphomicrobiales</taxon>
        <taxon>Aurantimonadaceae</taxon>
        <taxon>Jiella</taxon>
    </lineage>
</organism>
<comment type="caution">
    <text evidence="1">The sequence shown here is derived from an EMBL/GenBank/DDBJ whole genome shotgun (WGS) entry which is preliminary data.</text>
</comment>
<name>A0A6N9T1Z3_9HYPH</name>
<keyword evidence="2" id="KW-1185">Reference proteome</keyword>
<evidence type="ECO:0000313" key="2">
    <source>
        <dbReference type="Proteomes" id="UP000469011"/>
    </source>
</evidence>
<reference evidence="1 2" key="1">
    <citation type="submission" date="2020-01" db="EMBL/GenBank/DDBJ databases">
        <title>Jiella pacifica sp. nov.</title>
        <authorList>
            <person name="Xue Z."/>
            <person name="Zhu S."/>
            <person name="Chen J."/>
            <person name="Yang J."/>
        </authorList>
    </citation>
    <scope>NUCLEOTIDE SEQUENCE [LARGE SCALE GENOMIC DNA]</scope>
    <source>
        <strain evidence="1 2">40Bstr34</strain>
    </source>
</reference>
<gene>
    <name evidence="1" type="ORF">GTK09_07105</name>
</gene>